<dbReference type="Proteomes" id="UP001139409">
    <property type="component" value="Unassembled WGS sequence"/>
</dbReference>
<feature type="domain" description="ATP-grasp" evidence="2">
    <location>
        <begin position="131"/>
        <end position="309"/>
    </location>
</feature>
<accession>A0A9X1HKE5</accession>
<organism evidence="3 4">
    <name type="scientific">Fulvivirga sedimenti</name>
    <dbReference type="NCBI Taxonomy" id="2879465"/>
    <lineage>
        <taxon>Bacteria</taxon>
        <taxon>Pseudomonadati</taxon>
        <taxon>Bacteroidota</taxon>
        <taxon>Cytophagia</taxon>
        <taxon>Cytophagales</taxon>
        <taxon>Fulvivirgaceae</taxon>
        <taxon>Fulvivirga</taxon>
    </lineage>
</organism>
<evidence type="ECO:0000313" key="3">
    <source>
        <dbReference type="EMBL" id="MCA6073446.1"/>
    </source>
</evidence>
<dbReference type="EMBL" id="JAIXNE010000001">
    <property type="protein sequence ID" value="MCA6073446.1"/>
    <property type="molecule type" value="Genomic_DNA"/>
</dbReference>
<protein>
    <submittedName>
        <fullName evidence="3">ATP-grasp domain-containing protein</fullName>
    </submittedName>
</protein>
<dbReference type="GO" id="GO:0046872">
    <property type="term" value="F:metal ion binding"/>
    <property type="evidence" value="ECO:0007669"/>
    <property type="project" value="InterPro"/>
</dbReference>
<keyword evidence="4" id="KW-1185">Reference proteome</keyword>
<dbReference type="Gene3D" id="3.40.50.20">
    <property type="match status" value="1"/>
</dbReference>
<sequence>MSKPLFTIGVTGLNAIDSPGSGVGVIRAIRDSQDFEVRIIGLVYESLEPGIYMEGIADKSYMIPYPSAGRESLLKRLAYIHEKEQLDLLIPNFDAELYNFISLGPEFRKMNIRTFMPSLSKLESIDKLHLHEFGEKYGYKIPKTHFLSGPSQIEDIETDFDYPVVVKGKFYEAYIAHNAEQVTGFFHKLNAKWGLPVIIQEFIKGTEIDIAALGDGNGKTIGAIPMRKLYITDKGKAWSGIVIDDPSLLKLTRKFTRDSRWKGGFELEIMRTEKEELYIMEINPRFPAWIYTTAAAGQNLPASLVNLAMGLPVSSFRKYEVGTMFVRYAWDNITHIREFEKISNYGER</sequence>
<reference evidence="3" key="1">
    <citation type="submission" date="2021-09" db="EMBL/GenBank/DDBJ databases">
        <title>Fulvivirga sp. isolated from coastal sediment.</title>
        <authorList>
            <person name="Yu H."/>
        </authorList>
    </citation>
    <scope>NUCLEOTIDE SEQUENCE</scope>
    <source>
        <strain evidence="3">1062</strain>
    </source>
</reference>
<dbReference type="AlphaFoldDB" id="A0A9X1HKE5"/>
<dbReference type="RefSeq" id="WP_225696563.1">
    <property type="nucleotide sequence ID" value="NZ_JAIXNE010000001.1"/>
</dbReference>
<keyword evidence="1" id="KW-0067">ATP-binding</keyword>
<dbReference type="PROSITE" id="PS50975">
    <property type="entry name" value="ATP_GRASP"/>
    <property type="match status" value="1"/>
</dbReference>
<keyword evidence="1" id="KW-0547">Nucleotide-binding</keyword>
<dbReference type="GO" id="GO:0005524">
    <property type="term" value="F:ATP binding"/>
    <property type="evidence" value="ECO:0007669"/>
    <property type="project" value="UniProtKB-UniRule"/>
</dbReference>
<evidence type="ECO:0000259" key="2">
    <source>
        <dbReference type="PROSITE" id="PS50975"/>
    </source>
</evidence>
<dbReference type="Pfam" id="PF15632">
    <property type="entry name" value="ATPgrasp_Ter"/>
    <property type="match status" value="1"/>
</dbReference>
<dbReference type="Gene3D" id="3.30.470.20">
    <property type="entry name" value="ATP-grasp fold, B domain"/>
    <property type="match status" value="1"/>
</dbReference>
<name>A0A9X1HKE5_9BACT</name>
<evidence type="ECO:0000256" key="1">
    <source>
        <dbReference type="PROSITE-ProRule" id="PRU00409"/>
    </source>
</evidence>
<evidence type="ECO:0000313" key="4">
    <source>
        <dbReference type="Proteomes" id="UP001139409"/>
    </source>
</evidence>
<gene>
    <name evidence="3" type="ORF">LDX50_01115</name>
</gene>
<dbReference type="SUPFAM" id="SSF56059">
    <property type="entry name" value="Glutathione synthetase ATP-binding domain-like"/>
    <property type="match status" value="1"/>
</dbReference>
<proteinExistence type="predicted"/>
<comment type="caution">
    <text evidence="3">The sequence shown here is derived from an EMBL/GenBank/DDBJ whole genome shotgun (WGS) entry which is preliminary data.</text>
</comment>
<dbReference type="InterPro" id="IPR011761">
    <property type="entry name" value="ATP-grasp"/>
</dbReference>